<organism evidence="1 2">
    <name type="scientific">Liparis tanakae</name>
    <name type="common">Tanaka's snailfish</name>
    <dbReference type="NCBI Taxonomy" id="230148"/>
    <lineage>
        <taxon>Eukaryota</taxon>
        <taxon>Metazoa</taxon>
        <taxon>Chordata</taxon>
        <taxon>Craniata</taxon>
        <taxon>Vertebrata</taxon>
        <taxon>Euteleostomi</taxon>
        <taxon>Actinopterygii</taxon>
        <taxon>Neopterygii</taxon>
        <taxon>Teleostei</taxon>
        <taxon>Neoteleostei</taxon>
        <taxon>Acanthomorphata</taxon>
        <taxon>Eupercaria</taxon>
        <taxon>Perciformes</taxon>
        <taxon>Cottioidei</taxon>
        <taxon>Cottales</taxon>
        <taxon>Liparidae</taxon>
        <taxon>Liparis</taxon>
    </lineage>
</organism>
<evidence type="ECO:0000313" key="2">
    <source>
        <dbReference type="Proteomes" id="UP000314294"/>
    </source>
</evidence>
<proteinExistence type="predicted"/>
<dbReference type="Proteomes" id="UP000314294">
    <property type="component" value="Unassembled WGS sequence"/>
</dbReference>
<name>A0A4Z2H9B1_9TELE</name>
<evidence type="ECO:0000313" key="1">
    <source>
        <dbReference type="EMBL" id="TNN62409.1"/>
    </source>
</evidence>
<gene>
    <name evidence="1" type="ORF">EYF80_027420</name>
</gene>
<keyword evidence="2" id="KW-1185">Reference proteome</keyword>
<reference evidence="1 2" key="1">
    <citation type="submission" date="2019-03" db="EMBL/GenBank/DDBJ databases">
        <title>First draft genome of Liparis tanakae, snailfish: a comprehensive survey of snailfish specific genes.</title>
        <authorList>
            <person name="Kim W."/>
            <person name="Song I."/>
            <person name="Jeong J.-H."/>
            <person name="Kim D."/>
            <person name="Kim S."/>
            <person name="Ryu S."/>
            <person name="Song J.Y."/>
            <person name="Lee S.K."/>
        </authorList>
    </citation>
    <scope>NUCLEOTIDE SEQUENCE [LARGE SCALE GENOMIC DNA]</scope>
    <source>
        <tissue evidence="1">Muscle</tissue>
    </source>
</reference>
<dbReference type="AlphaFoldDB" id="A0A4Z2H9B1"/>
<dbReference type="OrthoDB" id="10061326at2759"/>
<sequence>MPHLGRIAGNNSSKDAIGVREAFTSLFSVEGTVPWQDTVDIEEESMILSLKQTESTPLRPSDFFIAGGEAPFPRLKEELEELAGVGGRDFGLCSVFKVLFRKPCAPLGRRLLYL</sequence>
<comment type="caution">
    <text evidence="1">The sequence shown here is derived from an EMBL/GenBank/DDBJ whole genome shotgun (WGS) entry which is preliminary data.</text>
</comment>
<accession>A0A4Z2H9B1</accession>
<dbReference type="EMBL" id="SRLO01000294">
    <property type="protein sequence ID" value="TNN62409.1"/>
    <property type="molecule type" value="Genomic_DNA"/>
</dbReference>
<protein>
    <submittedName>
        <fullName evidence="1">Uncharacterized protein</fullName>
    </submittedName>
</protein>